<dbReference type="EMBL" id="JAGXTP010000002">
    <property type="protein sequence ID" value="MBS3849701.1"/>
    <property type="molecule type" value="Genomic_DNA"/>
</dbReference>
<sequence length="137" mass="15120">MRDIVYGPNGPEGSETIEFTRLGVRFAILGANGKLTAGSEYSPEMLGGTIPVPGDRFTTLWQRDDPDDADLFEVISRHYVGEFDGDNCWWIIVKPIVADPPDRALYKLARSASTRNRKGRLAREKAAARVAGVRLGK</sequence>
<gene>
    <name evidence="1" type="ORF">KD146_13435</name>
</gene>
<dbReference type="RefSeq" id="WP_212659341.1">
    <property type="nucleotide sequence ID" value="NZ_JAGXTP010000002.1"/>
</dbReference>
<evidence type="ECO:0000313" key="1">
    <source>
        <dbReference type="EMBL" id="MBS3849701.1"/>
    </source>
</evidence>
<dbReference type="AlphaFoldDB" id="A0A942E8V5"/>
<comment type="caution">
    <text evidence="1">The sequence shown here is derived from an EMBL/GenBank/DDBJ whole genome shotgun (WGS) entry which is preliminary data.</text>
</comment>
<protein>
    <submittedName>
        <fullName evidence="1">Uncharacterized protein</fullName>
    </submittedName>
</protein>
<dbReference type="Proteomes" id="UP000678281">
    <property type="component" value="Unassembled WGS sequence"/>
</dbReference>
<name>A0A942E8V5_9HYPH</name>
<accession>A0A942E8V5</accession>
<reference evidence="1" key="1">
    <citation type="submission" date="2021-04" db="EMBL/GenBank/DDBJ databases">
        <title>Devosia litorisediminis sp. nov., isolated from a sand dune.</title>
        <authorList>
            <person name="Park S."/>
            <person name="Yoon J.-H."/>
        </authorList>
    </citation>
    <scope>NUCLEOTIDE SEQUENCE</scope>
    <source>
        <strain evidence="1">BSSL-BM10</strain>
    </source>
</reference>
<proteinExistence type="predicted"/>
<evidence type="ECO:0000313" key="2">
    <source>
        <dbReference type="Proteomes" id="UP000678281"/>
    </source>
</evidence>
<organism evidence="1 2">
    <name type="scientific">Devosia litorisediminis</name>
    <dbReference type="NCBI Taxonomy" id="2829817"/>
    <lineage>
        <taxon>Bacteria</taxon>
        <taxon>Pseudomonadati</taxon>
        <taxon>Pseudomonadota</taxon>
        <taxon>Alphaproteobacteria</taxon>
        <taxon>Hyphomicrobiales</taxon>
        <taxon>Devosiaceae</taxon>
        <taxon>Devosia</taxon>
    </lineage>
</organism>
<keyword evidence="2" id="KW-1185">Reference proteome</keyword>